<dbReference type="GO" id="GO:0006782">
    <property type="term" value="P:protoporphyrinogen IX biosynthetic process"/>
    <property type="evidence" value="ECO:0007669"/>
    <property type="project" value="UniProtKB-UniRule"/>
</dbReference>
<dbReference type="Gene3D" id="3.40.50.10090">
    <property type="match status" value="2"/>
</dbReference>
<feature type="non-terminal residue" evidence="11">
    <location>
        <position position="223"/>
    </location>
</feature>
<evidence type="ECO:0000256" key="8">
    <source>
        <dbReference type="ARBA" id="ARBA00048617"/>
    </source>
</evidence>
<comment type="pathway">
    <text evidence="1 9">Porphyrin-containing compound metabolism; protoporphyrin-IX biosynthesis; coproporphyrinogen-III from 5-aminolevulinate: step 3/4.</text>
</comment>
<name>A0AAJ2H2P7_9HYPH</name>
<dbReference type="InterPro" id="IPR003754">
    <property type="entry name" value="4pyrrol_synth_uPrphyn_synth"/>
</dbReference>
<evidence type="ECO:0000313" key="12">
    <source>
        <dbReference type="Proteomes" id="UP001268610"/>
    </source>
</evidence>
<dbReference type="CDD" id="cd06578">
    <property type="entry name" value="HemD"/>
    <property type="match status" value="1"/>
</dbReference>
<dbReference type="SUPFAM" id="SSF69618">
    <property type="entry name" value="HemD-like"/>
    <property type="match status" value="1"/>
</dbReference>
<dbReference type="GO" id="GO:0004852">
    <property type="term" value="F:uroporphyrinogen-III synthase activity"/>
    <property type="evidence" value="ECO:0007669"/>
    <property type="project" value="UniProtKB-UniRule"/>
</dbReference>
<dbReference type="InterPro" id="IPR036108">
    <property type="entry name" value="4pyrrol_syn_uPrphyn_synt_sf"/>
</dbReference>
<organism evidence="11 12">
    <name type="scientific">Rhizobium hidalgonense</name>
    <dbReference type="NCBI Taxonomy" id="1538159"/>
    <lineage>
        <taxon>Bacteria</taxon>
        <taxon>Pseudomonadati</taxon>
        <taxon>Pseudomonadota</taxon>
        <taxon>Alphaproteobacteria</taxon>
        <taxon>Hyphomicrobiales</taxon>
        <taxon>Rhizobiaceae</taxon>
        <taxon>Rhizobium/Agrobacterium group</taxon>
        <taxon>Rhizobium</taxon>
    </lineage>
</organism>
<keyword evidence="4 9" id="KW-0456">Lyase</keyword>
<dbReference type="EMBL" id="JAVLSF010000081">
    <property type="protein sequence ID" value="MDR9777653.1"/>
    <property type="molecule type" value="Genomic_DNA"/>
</dbReference>
<dbReference type="EC" id="4.2.1.75" evidence="3 9"/>
<dbReference type="GO" id="GO:0006780">
    <property type="term" value="P:uroporphyrinogen III biosynthetic process"/>
    <property type="evidence" value="ECO:0007669"/>
    <property type="project" value="UniProtKB-UniRule"/>
</dbReference>
<evidence type="ECO:0000256" key="3">
    <source>
        <dbReference type="ARBA" id="ARBA00013109"/>
    </source>
</evidence>
<evidence type="ECO:0000256" key="4">
    <source>
        <dbReference type="ARBA" id="ARBA00023239"/>
    </source>
</evidence>
<dbReference type="AlphaFoldDB" id="A0AAJ2H2P7"/>
<proteinExistence type="inferred from homology"/>
<evidence type="ECO:0000256" key="1">
    <source>
        <dbReference type="ARBA" id="ARBA00004772"/>
    </source>
</evidence>
<protein>
    <recommendedName>
        <fullName evidence="7 9">Uroporphyrinogen-III synthase</fullName>
        <ecNumber evidence="3 9">4.2.1.75</ecNumber>
    </recommendedName>
</protein>
<evidence type="ECO:0000256" key="9">
    <source>
        <dbReference type="RuleBase" id="RU366031"/>
    </source>
</evidence>
<comment type="catalytic activity">
    <reaction evidence="8 9">
        <text>hydroxymethylbilane = uroporphyrinogen III + H2O</text>
        <dbReference type="Rhea" id="RHEA:18965"/>
        <dbReference type="ChEBI" id="CHEBI:15377"/>
        <dbReference type="ChEBI" id="CHEBI:57308"/>
        <dbReference type="ChEBI" id="CHEBI:57845"/>
        <dbReference type="EC" id="4.2.1.75"/>
    </reaction>
</comment>
<dbReference type="RefSeq" id="WP_310865858.1">
    <property type="nucleotide sequence ID" value="NZ_JAVLSF010000081.1"/>
</dbReference>
<sequence length="223" mass="24894">MLHIVNTRPADRADALTHALTQAGYTVSCLPLLELVAAPLTNTLQRQLMHIKQADIVVVVSPTAVALGLSYLQQLNIDPVNLRCQWVAVGQGTAEVLLRAGIKSIIPRIETSEGMLDLEVFQHATRSLHVMFWRGHGGRQLMLQTLQSQQHQPISINLYSRQLPSQSKLAYQQLLNQPPDVVLISSGASWQYWLELGQQYQPIVPTYILVLGERVHQLIQSSL</sequence>
<comment type="similarity">
    <text evidence="2 9">Belongs to the uroporphyrinogen-III synthase family.</text>
</comment>
<gene>
    <name evidence="11" type="ORF">RJJ65_34535</name>
</gene>
<comment type="caution">
    <text evidence="11">The sequence shown here is derived from an EMBL/GenBank/DDBJ whole genome shotgun (WGS) entry which is preliminary data.</text>
</comment>
<keyword evidence="5 9" id="KW-0627">Porphyrin biosynthesis</keyword>
<evidence type="ECO:0000256" key="7">
    <source>
        <dbReference type="ARBA" id="ARBA00040167"/>
    </source>
</evidence>
<evidence type="ECO:0000256" key="6">
    <source>
        <dbReference type="ARBA" id="ARBA00037589"/>
    </source>
</evidence>
<evidence type="ECO:0000256" key="5">
    <source>
        <dbReference type="ARBA" id="ARBA00023244"/>
    </source>
</evidence>
<dbReference type="Proteomes" id="UP001268610">
    <property type="component" value="Unassembled WGS sequence"/>
</dbReference>
<evidence type="ECO:0000256" key="2">
    <source>
        <dbReference type="ARBA" id="ARBA00008133"/>
    </source>
</evidence>
<reference evidence="11" key="1">
    <citation type="submission" date="2023-04" db="EMBL/GenBank/DDBJ databases">
        <title>Genomic characterization of faba bean (Vicia faba) microsymbionts in Mexican soils.</title>
        <authorList>
            <person name="Rivera Orduna F.N."/>
            <person name="Guevara-Luna J."/>
            <person name="Yan J."/>
            <person name="Arroyo-Herrera I."/>
            <person name="Li Y."/>
            <person name="Vasquez-Murrieta M.S."/>
            <person name="Wang E.T."/>
        </authorList>
    </citation>
    <scope>NUCLEOTIDE SEQUENCE</scope>
    <source>
        <strain evidence="11">CH26</strain>
    </source>
</reference>
<accession>A0AAJ2H2P7</accession>
<feature type="domain" description="Tetrapyrrole biosynthesis uroporphyrinogen III synthase" evidence="10">
    <location>
        <begin position="15"/>
        <end position="216"/>
    </location>
</feature>
<dbReference type="PANTHER" id="PTHR38042">
    <property type="entry name" value="UROPORPHYRINOGEN-III SYNTHASE, CHLOROPLASTIC"/>
    <property type="match status" value="1"/>
</dbReference>
<comment type="function">
    <text evidence="6 9">Catalyzes cyclization of the linear tetrapyrrole, hydroxymethylbilane, to the macrocyclic uroporphyrinogen III.</text>
</comment>
<dbReference type="PANTHER" id="PTHR38042:SF1">
    <property type="entry name" value="UROPORPHYRINOGEN-III SYNTHASE, CHLOROPLASTIC"/>
    <property type="match status" value="1"/>
</dbReference>
<dbReference type="Pfam" id="PF02602">
    <property type="entry name" value="HEM4"/>
    <property type="match status" value="1"/>
</dbReference>
<evidence type="ECO:0000259" key="10">
    <source>
        <dbReference type="Pfam" id="PF02602"/>
    </source>
</evidence>
<dbReference type="InterPro" id="IPR039793">
    <property type="entry name" value="UROS/Hem4"/>
</dbReference>
<evidence type="ECO:0000313" key="11">
    <source>
        <dbReference type="EMBL" id="MDR9777653.1"/>
    </source>
</evidence>